<feature type="region of interest" description="Disordered" evidence="1">
    <location>
        <begin position="221"/>
        <end position="240"/>
    </location>
</feature>
<dbReference type="AlphaFoldDB" id="A0A3E0AIB5"/>
<evidence type="ECO:0000256" key="1">
    <source>
        <dbReference type="SAM" id="MobiDB-lite"/>
    </source>
</evidence>
<dbReference type="CDD" id="cd00195">
    <property type="entry name" value="UBCc_UEV"/>
    <property type="match status" value="1"/>
</dbReference>
<sequence>MNPKLRRLQSDQKQIQDLADRSKYITILEQNGGTPPNQYLISLHFKAITSINSANQPVYGYDHKLRIDLHQDYPDKKPIFTFATPMFHPNINEGGEVCIGNEYTPAQCIDELILRVIHMIRWENVGLNDPWCFAAVRWARESWDNQPLDKSQIYTEEEVDIHVYNSPPAHPNQHPTDPPTLFPPPAGVKDPDEIEIILLEDDNNNKEEIEITVLGDANVVPTQGDSNNHNDSQDIEITVL</sequence>
<reference evidence="3 4" key="1">
    <citation type="submission" date="2018-08" db="EMBL/GenBank/DDBJ databases">
        <title>Genomic Encyclopedia of Type Strains, Phase IV (KMG-IV): sequencing the most valuable type-strain genomes for metagenomic binning, comparative biology and taxonomic classification.</title>
        <authorList>
            <person name="Goeker M."/>
        </authorList>
    </citation>
    <scope>NUCLEOTIDE SEQUENCE [LARGE SCALE GENOMIC DNA]</scope>
    <source>
        <strain evidence="3 4">DSM 23923</strain>
    </source>
</reference>
<organism evidence="3 4">
    <name type="scientific">Pelolinea submarina</name>
    <dbReference type="NCBI Taxonomy" id="913107"/>
    <lineage>
        <taxon>Bacteria</taxon>
        <taxon>Bacillati</taxon>
        <taxon>Chloroflexota</taxon>
        <taxon>Anaerolineae</taxon>
        <taxon>Anaerolineales</taxon>
        <taxon>Anaerolineaceae</taxon>
        <taxon>Pelolinea</taxon>
    </lineage>
</organism>
<evidence type="ECO:0000313" key="4">
    <source>
        <dbReference type="Proteomes" id="UP000256388"/>
    </source>
</evidence>
<evidence type="ECO:0000259" key="2">
    <source>
        <dbReference type="PROSITE" id="PS50127"/>
    </source>
</evidence>
<dbReference type="InterPro" id="IPR000608">
    <property type="entry name" value="UBC"/>
</dbReference>
<keyword evidence="4" id="KW-1185">Reference proteome</keyword>
<gene>
    <name evidence="3" type="ORF">DFR64_1303</name>
</gene>
<dbReference type="OrthoDB" id="5428193at2"/>
<feature type="domain" description="UBC core" evidence="2">
    <location>
        <begin position="3"/>
        <end position="176"/>
    </location>
</feature>
<feature type="compositionally biased region" description="Polar residues" evidence="1">
    <location>
        <begin position="221"/>
        <end position="230"/>
    </location>
</feature>
<dbReference type="Pfam" id="PF00179">
    <property type="entry name" value="UQ_con"/>
    <property type="match status" value="1"/>
</dbReference>
<accession>A0A3E0AIB5</accession>
<dbReference type="Proteomes" id="UP000256388">
    <property type="component" value="Unassembled WGS sequence"/>
</dbReference>
<dbReference type="PROSITE" id="PS50127">
    <property type="entry name" value="UBC_2"/>
    <property type="match status" value="1"/>
</dbReference>
<proteinExistence type="predicted"/>
<dbReference type="EMBL" id="QUMS01000001">
    <property type="protein sequence ID" value="REG11422.1"/>
    <property type="molecule type" value="Genomic_DNA"/>
</dbReference>
<dbReference type="Gene3D" id="3.10.110.10">
    <property type="entry name" value="Ubiquitin Conjugating Enzyme"/>
    <property type="match status" value="1"/>
</dbReference>
<comment type="caution">
    <text evidence="3">The sequence shown here is derived from an EMBL/GenBank/DDBJ whole genome shotgun (WGS) entry which is preliminary data.</text>
</comment>
<dbReference type="SUPFAM" id="SSF54495">
    <property type="entry name" value="UBC-like"/>
    <property type="match status" value="1"/>
</dbReference>
<protein>
    <submittedName>
        <fullName evidence="3">Ubiquitin-conjugating enzyme</fullName>
    </submittedName>
</protein>
<dbReference type="InterPro" id="IPR016135">
    <property type="entry name" value="UBQ-conjugating_enzyme/RWD"/>
</dbReference>
<name>A0A3E0AIB5_9CHLR</name>
<evidence type="ECO:0000313" key="3">
    <source>
        <dbReference type="EMBL" id="REG11422.1"/>
    </source>
</evidence>
<dbReference type="RefSeq" id="WP_116224549.1">
    <property type="nucleotide sequence ID" value="NZ_AP018437.1"/>
</dbReference>